<dbReference type="PANTHER" id="PTHR47510">
    <property type="entry name" value="REVERSE TRANSCRIPTASE DOMAIN-CONTAINING PROTEIN"/>
    <property type="match status" value="1"/>
</dbReference>
<evidence type="ECO:0008006" key="4">
    <source>
        <dbReference type="Google" id="ProtNLM"/>
    </source>
</evidence>
<protein>
    <recommendedName>
        <fullName evidence="4">Reverse transcriptase domain-containing protein</fullName>
    </recommendedName>
</protein>
<dbReference type="AlphaFoldDB" id="R7T9Q3"/>
<evidence type="ECO:0000313" key="1">
    <source>
        <dbReference type="EMBL" id="ELT87714.1"/>
    </source>
</evidence>
<dbReference type="EMBL" id="AMQN01015734">
    <property type="status" value="NOT_ANNOTATED_CDS"/>
    <property type="molecule type" value="Genomic_DNA"/>
</dbReference>
<dbReference type="SUPFAM" id="SSF52047">
    <property type="entry name" value="RNI-like"/>
    <property type="match status" value="1"/>
</dbReference>
<reference evidence="2" key="3">
    <citation type="submission" date="2015-06" db="UniProtKB">
        <authorList>
            <consortium name="EnsemblMetazoa"/>
        </authorList>
    </citation>
    <scope>IDENTIFICATION</scope>
</reference>
<sequence length="506" mass="57203">MSAMDLSTNTIDILNSSRFLRVLDLSKCNLKDDLLASIHETIKNNPILSVLDVSQNPLLTEKHIVTIIQQSTLKHLNLAVCLLGRAGWTKVAEALLTNVHLVTCMAGDPDAEDDTIAFLQVLTRYEPLGPLEHLFLRGDSQKLAASACHLERSLTGRVGLVSFVKNVWAFYMMSGMYWSCLDKDTTRLTLFFLKANATKLIKDHTYSRKSFKDKKWITAGLKISIKHKNRLYKKFLTKPNQINEGAYKRYKNKLLATIELAKKTYYTEKLASDKAKLHDVWKVYSELLGRTKSCHSSKVSKLIYNGQVNNTNKTIANAFNEYFCTIGTNLAGQHYSPINYQQYLTKPQNVHTMFTAPVSAPVSTVEVNELVLKLSPHKAAGIDGLNAKTVKNALPTILDPTTHVYNLSLSQGCVPEQLKISKVIPILKKNETFLPGNYRPISLLSIFDKILERLMYTRLHSFLSKHRILHEIRSINSALEVATQQRSRSLKLLIISERSWINQITS</sequence>
<dbReference type="Gene3D" id="3.80.10.10">
    <property type="entry name" value="Ribonuclease Inhibitor"/>
    <property type="match status" value="1"/>
</dbReference>
<dbReference type="Proteomes" id="UP000014760">
    <property type="component" value="Unassembled WGS sequence"/>
</dbReference>
<reference evidence="1 3" key="2">
    <citation type="journal article" date="2013" name="Nature">
        <title>Insights into bilaterian evolution from three spiralian genomes.</title>
        <authorList>
            <person name="Simakov O."/>
            <person name="Marletaz F."/>
            <person name="Cho S.J."/>
            <person name="Edsinger-Gonzales E."/>
            <person name="Havlak P."/>
            <person name="Hellsten U."/>
            <person name="Kuo D.H."/>
            <person name="Larsson T."/>
            <person name="Lv J."/>
            <person name="Arendt D."/>
            <person name="Savage R."/>
            <person name="Osoegawa K."/>
            <person name="de Jong P."/>
            <person name="Grimwood J."/>
            <person name="Chapman J.A."/>
            <person name="Shapiro H."/>
            <person name="Aerts A."/>
            <person name="Otillar R.P."/>
            <person name="Terry A.Y."/>
            <person name="Boore J.L."/>
            <person name="Grigoriev I.V."/>
            <person name="Lindberg D.R."/>
            <person name="Seaver E.C."/>
            <person name="Weisblat D.A."/>
            <person name="Putnam N.H."/>
            <person name="Rokhsar D.S."/>
        </authorList>
    </citation>
    <scope>NUCLEOTIDE SEQUENCE</scope>
    <source>
        <strain evidence="1 3">I ESC-2004</strain>
    </source>
</reference>
<organism evidence="1">
    <name type="scientific">Capitella teleta</name>
    <name type="common">Polychaete worm</name>
    <dbReference type="NCBI Taxonomy" id="283909"/>
    <lineage>
        <taxon>Eukaryota</taxon>
        <taxon>Metazoa</taxon>
        <taxon>Spiralia</taxon>
        <taxon>Lophotrochozoa</taxon>
        <taxon>Annelida</taxon>
        <taxon>Polychaeta</taxon>
        <taxon>Sedentaria</taxon>
        <taxon>Scolecida</taxon>
        <taxon>Capitellidae</taxon>
        <taxon>Capitella</taxon>
    </lineage>
</organism>
<dbReference type="HOGENOM" id="CLU_538892_0_0_1"/>
<dbReference type="EnsemblMetazoa" id="CapteT213070">
    <property type="protein sequence ID" value="CapteP213070"/>
    <property type="gene ID" value="CapteG213070"/>
</dbReference>
<dbReference type="OrthoDB" id="445826at2759"/>
<reference evidence="3" key="1">
    <citation type="submission" date="2012-12" db="EMBL/GenBank/DDBJ databases">
        <authorList>
            <person name="Hellsten U."/>
            <person name="Grimwood J."/>
            <person name="Chapman J.A."/>
            <person name="Shapiro H."/>
            <person name="Aerts A."/>
            <person name="Otillar R.P."/>
            <person name="Terry A.Y."/>
            <person name="Boore J.L."/>
            <person name="Simakov O."/>
            <person name="Marletaz F."/>
            <person name="Cho S.-J."/>
            <person name="Edsinger-Gonzales E."/>
            <person name="Havlak P."/>
            <person name="Kuo D.-H."/>
            <person name="Larsson T."/>
            <person name="Lv J."/>
            <person name="Arendt D."/>
            <person name="Savage R."/>
            <person name="Osoegawa K."/>
            <person name="de Jong P."/>
            <person name="Lindberg D.R."/>
            <person name="Seaver E.C."/>
            <person name="Weisblat D.A."/>
            <person name="Putnam N.H."/>
            <person name="Grigoriev I.V."/>
            <person name="Rokhsar D.S."/>
        </authorList>
    </citation>
    <scope>NUCLEOTIDE SEQUENCE</scope>
    <source>
        <strain evidence="3">I ESC-2004</strain>
    </source>
</reference>
<evidence type="ECO:0000313" key="3">
    <source>
        <dbReference type="Proteomes" id="UP000014760"/>
    </source>
</evidence>
<dbReference type="EMBL" id="KB312178">
    <property type="protein sequence ID" value="ELT87714.1"/>
    <property type="molecule type" value="Genomic_DNA"/>
</dbReference>
<dbReference type="PANTHER" id="PTHR47510:SF3">
    <property type="entry name" value="ENDO_EXONUCLEASE_PHOSPHATASE DOMAIN-CONTAINING PROTEIN"/>
    <property type="match status" value="1"/>
</dbReference>
<dbReference type="InterPro" id="IPR032675">
    <property type="entry name" value="LRR_dom_sf"/>
</dbReference>
<dbReference type="STRING" id="283909.R7T9Q3"/>
<name>R7T9Q3_CAPTE</name>
<proteinExistence type="predicted"/>
<keyword evidence="3" id="KW-1185">Reference proteome</keyword>
<gene>
    <name evidence="1" type="ORF">CAPTEDRAFT_213070</name>
</gene>
<dbReference type="EMBL" id="AMQN01015735">
    <property type="status" value="NOT_ANNOTATED_CDS"/>
    <property type="molecule type" value="Genomic_DNA"/>
</dbReference>
<evidence type="ECO:0000313" key="2">
    <source>
        <dbReference type="EnsemblMetazoa" id="CapteP213070"/>
    </source>
</evidence>
<accession>R7T9Q3</accession>